<dbReference type="EMBL" id="KE344772">
    <property type="protein sequence ID" value="EXB78380.1"/>
    <property type="molecule type" value="Genomic_DNA"/>
</dbReference>
<protein>
    <submittedName>
        <fullName evidence="10">Uncharacterized protein</fullName>
    </submittedName>
</protein>
<proteinExistence type="inferred from homology"/>
<keyword evidence="5" id="KW-0812">Transmembrane</keyword>
<dbReference type="GO" id="GO:0099402">
    <property type="term" value="P:plant organ development"/>
    <property type="evidence" value="ECO:0007669"/>
    <property type="project" value="TreeGrafter"/>
</dbReference>
<evidence type="ECO:0000256" key="7">
    <source>
        <dbReference type="ARBA" id="ARBA00022989"/>
    </source>
</evidence>
<dbReference type="PANTHER" id="PTHR31038">
    <property type="entry name" value="EXPRESSED PROTEIN-RELATED"/>
    <property type="match status" value="1"/>
</dbReference>
<dbReference type="eggNOG" id="ENOG502QQ0I">
    <property type="taxonomic scope" value="Eukaryota"/>
</dbReference>
<evidence type="ECO:0000256" key="3">
    <source>
        <dbReference type="ARBA" id="ARBA00022528"/>
    </source>
</evidence>
<evidence type="ECO:0000313" key="11">
    <source>
        <dbReference type="Proteomes" id="UP000030645"/>
    </source>
</evidence>
<dbReference type="Pfam" id="PF11891">
    <property type="entry name" value="RETICULATA-like"/>
    <property type="match status" value="1"/>
</dbReference>
<evidence type="ECO:0000256" key="1">
    <source>
        <dbReference type="ARBA" id="ARBA00004508"/>
    </source>
</evidence>
<evidence type="ECO:0000256" key="5">
    <source>
        <dbReference type="ARBA" id="ARBA00022692"/>
    </source>
</evidence>
<comment type="similarity">
    <text evidence="2">Belongs to the RETICULATA family.</text>
</comment>
<feature type="compositionally biased region" description="Gly residues" evidence="9">
    <location>
        <begin position="108"/>
        <end position="132"/>
    </location>
</feature>
<evidence type="ECO:0000256" key="2">
    <source>
        <dbReference type="ARBA" id="ARBA00010793"/>
    </source>
</evidence>
<keyword evidence="8" id="KW-0472">Membrane</keyword>
<dbReference type="PANTHER" id="PTHR31038:SF2">
    <property type="entry name" value="PROTEIN RETICULATA-RELATED 1, CHLOROPLASTIC"/>
    <property type="match status" value="1"/>
</dbReference>
<keyword evidence="11" id="KW-1185">Reference proteome</keyword>
<dbReference type="STRING" id="981085.W9RYS1"/>
<comment type="subcellular location">
    <subcellularLocation>
        <location evidence="1">Plastid</location>
        <location evidence="1">Chloroplast membrane</location>
        <topology evidence="1">Multi-pass membrane protein</topology>
    </subcellularLocation>
</comment>
<evidence type="ECO:0000256" key="6">
    <source>
        <dbReference type="ARBA" id="ARBA00022946"/>
    </source>
</evidence>
<accession>W9RYS1</accession>
<keyword evidence="3" id="KW-0150">Chloroplast</keyword>
<reference evidence="11" key="1">
    <citation type="submission" date="2013-01" db="EMBL/GenBank/DDBJ databases">
        <title>Draft Genome Sequence of a Mulberry Tree, Morus notabilis C.K. Schneid.</title>
        <authorList>
            <person name="He N."/>
            <person name="Zhao S."/>
        </authorList>
    </citation>
    <scope>NUCLEOTIDE SEQUENCE</scope>
</reference>
<dbReference type="Proteomes" id="UP000030645">
    <property type="component" value="Unassembled WGS sequence"/>
</dbReference>
<feature type="region of interest" description="Disordered" evidence="9">
    <location>
        <begin position="84"/>
        <end position="143"/>
    </location>
</feature>
<keyword evidence="4" id="KW-0934">Plastid</keyword>
<name>W9RYS1_9ROSA</name>
<dbReference type="InterPro" id="IPR021825">
    <property type="entry name" value="RETICULATA-related"/>
</dbReference>
<dbReference type="OrthoDB" id="10436404at2759"/>
<keyword evidence="6" id="KW-0809">Transit peptide</keyword>
<evidence type="ECO:0000256" key="8">
    <source>
        <dbReference type="ARBA" id="ARBA00023136"/>
    </source>
</evidence>
<dbReference type="AlphaFoldDB" id="W9RYS1"/>
<evidence type="ECO:0000256" key="4">
    <source>
        <dbReference type="ARBA" id="ARBA00022640"/>
    </source>
</evidence>
<organism evidence="10 11">
    <name type="scientific">Morus notabilis</name>
    <dbReference type="NCBI Taxonomy" id="981085"/>
    <lineage>
        <taxon>Eukaryota</taxon>
        <taxon>Viridiplantae</taxon>
        <taxon>Streptophyta</taxon>
        <taxon>Embryophyta</taxon>
        <taxon>Tracheophyta</taxon>
        <taxon>Spermatophyta</taxon>
        <taxon>Magnoliopsida</taxon>
        <taxon>eudicotyledons</taxon>
        <taxon>Gunneridae</taxon>
        <taxon>Pentapetalae</taxon>
        <taxon>rosids</taxon>
        <taxon>fabids</taxon>
        <taxon>Rosales</taxon>
        <taxon>Moraceae</taxon>
        <taxon>Moreae</taxon>
        <taxon>Morus</taxon>
    </lineage>
</organism>
<dbReference type="KEGG" id="mnt:21386783"/>
<sequence length="500" mass="56082">MYVAQEAVALKFRVSTAGNRNFWPQRRSICPRIQNSPLKTTRCFVDDHENERYGLSVHPRLIAVAPSVAWVLSKEYGSSGVLSIERPKSDMSQKSPSKSATANPALDDGGGNTKDGGDGVDIGGGSGSGSSGGANDDDKYRFDDDDDDEEGFSLFGKRVLAPEIFDRITMNAVLSEWKQTMKDLPKGLQRACEMGLLTTAEITKFFWFHTRPTLARLFVRLLPKGLSMDFYAKMMSDPALPWKVIFEAVSSVGWSVRLDFENKYNHGKESEWNSNDFMIKREWHSVVVKAVTNAAFNTFIVFSLAPSSEFIRLRNLPNNVFEKSRRFQQFDMQKRALSFFRKAVSLFTLGFATKAAAEIRLLISTDHKKTRSIGTFATLSKEALAAGLSLGLLVNLRHQLMWGIDRKLDRHFDVTKVSLAFCLALRFLNVGIGTQSQKYWIGSEDQDLNHLLVPNFEDYSWLGLKNIVVTGSRLGDTSNKTQTAAKRKRVVKKKVIANQC</sequence>
<feature type="compositionally biased region" description="Polar residues" evidence="9">
    <location>
        <begin position="92"/>
        <end position="102"/>
    </location>
</feature>
<keyword evidence="7" id="KW-1133">Transmembrane helix</keyword>
<evidence type="ECO:0000313" key="10">
    <source>
        <dbReference type="EMBL" id="EXB78380.1"/>
    </source>
</evidence>
<gene>
    <name evidence="10" type="ORF">L484_003241</name>
</gene>
<dbReference type="GO" id="GO:0009706">
    <property type="term" value="C:chloroplast inner membrane"/>
    <property type="evidence" value="ECO:0007669"/>
    <property type="project" value="TreeGrafter"/>
</dbReference>
<evidence type="ECO:0000256" key="9">
    <source>
        <dbReference type="SAM" id="MobiDB-lite"/>
    </source>
</evidence>